<dbReference type="OrthoDB" id="13518at10239"/>
<organism evidence="1 3">
    <name type="scientific">Adoxophyes orana granulovirus</name>
    <name type="common">AoGV</name>
    <dbReference type="NCBI Taxonomy" id="170617"/>
    <lineage>
        <taxon>Viruses</taxon>
        <taxon>Viruses incertae sedis</taxon>
        <taxon>Naldaviricetes</taxon>
        <taxon>Lefavirales</taxon>
        <taxon>Baculoviridae</taxon>
        <taxon>Betabaculovirus</taxon>
        <taxon>Betabaculovirus adoranae</taxon>
    </lineage>
</organism>
<organismHost>
    <name type="scientific">Adoxophyes</name>
    <dbReference type="NCBI Taxonomy" id="85584"/>
</organismHost>
<dbReference type="EMBL" id="KM226332">
    <property type="protein sequence ID" value="AJA91695.1"/>
    <property type="molecule type" value="Genomic_DNA"/>
</dbReference>
<reference evidence="2" key="2">
    <citation type="journal article" date="2015" name="J. Gen. Virol.">
        <title>Isolation of an Adoxophyes orana granulovirus (AdorGV) occlusion body morphology mutant: biological activity, genome sequence and relationship to other isolates of AdorGV.</title>
        <authorList>
            <person name="Nakai M."/>
            <person name="Harrison R.L."/>
            <person name="Uchida H."/>
            <person name="Ukuda R."/>
            <person name="Hikihara S."/>
            <person name="Ishii K."/>
            <person name="Kunimi Y."/>
        </authorList>
    </citation>
    <scope>NUCLEOTIDE SEQUENCE</scope>
    <source>
        <strain evidence="2">Miyazaki</strain>
    </source>
</reference>
<dbReference type="Pfam" id="PF19234">
    <property type="entry name" value="DUF5887"/>
    <property type="match status" value="1"/>
</dbReference>
<protein>
    <submittedName>
        <fullName evidence="2">ADOR55</fullName>
    </submittedName>
    <submittedName>
        <fullName evidence="1">ORF_56</fullName>
    </submittedName>
</protein>
<evidence type="ECO:0000313" key="2">
    <source>
        <dbReference type="EMBL" id="AJA91695.1"/>
    </source>
</evidence>
<proteinExistence type="predicted"/>
<dbReference type="GeneID" id="1463399"/>
<accession>Q7T9V9</accession>
<reference evidence="1 3" key="1">
    <citation type="journal article" date="2003" name="Virology">
        <title>The complete sequence of the Adoxophyes orana granulovirus genome.</title>
        <authorList>
            <person name="Wormleaton S."/>
            <person name="Kuzio J."/>
            <person name="Winstanley D."/>
        </authorList>
    </citation>
    <scope>NUCLEOTIDE SEQUENCE [LARGE SCALE GENOMIC DNA]</scope>
</reference>
<evidence type="ECO:0000313" key="1">
    <source>
        <dbReference type="EMBL" id="AAP85693.1"/>
    </source>
</evidence>
<dbReference type="EMBL" id="AF547984">
    <property type="protein sequence ID" value="AAP85693.1"/>
    <property type="molecule type" value="Genomic_DNA"/>
</dbReference>
<name>Q7T9V9_GVAO</name>
<dbReference type="RefSeq" id="NP_872510.1">
    <property type="nucleotide sequence ID" value="NC_005038.1"/>
</dbReference>
<dbReference type="KEGG" id="vg:1463399"/>
<dbReference type="InterPro" id="IPR045369">
    <property type="entry name" value="DUF5887"/>
</dbReference>
<keyword evidence="3" id="KW-1185">Reference proteome</keyword>
<dbReference type="Proteomes" id="UP000202129">
    <property type="component" value="Segment"/>
</dbReference>
<evidence type="ECO:0000313" key="3">
    <source>
        <dbReference type="Proteomes" id="UP000202129"/>
    </source>
</evidence>
<gene>
    <name evidence="1" type="primary">ORF_56</name>
</gene>
<sequence length="201" mass="23225">METTTINGIVPFGVDTIQYKATRHHYCGFYSTILLSGIVNNVVIVDGDRYDVSNETVLDWAYDGIDTILTEKRIVYSNKPWLLHEPIYNVNMEIIGIVLQNYTHDADKYVYLVQDGYNLYSNLLSNVNLIVREKTKPIAYADQLFDTKKELFEYLNTTNLNKETGKYGAILYHQNSKNAQLMLHFDGKQLSNSHLRKNIFI</sequence>